<keyword evidence="1 3" id="KW-0378">Hydrolase</keyword>
<dbReference type="InterPro" id="IPR013094">
    <property type="entry name" value="AB_hydrolase_3"/>
</dbReference>
<dbReference type="InterPro" id="IPR029058">
    <property type="entry name" value="AB_hydrolase_fold"/>
</dbReference>
<dbReference type="AlphaFoldDB" id="A0A6M1TSG7"/>
<name>A0A6M1TSG7_9RHOB</name>
<dbReference type="EMBL" id="JAALFE010000002">
    <property type="protein sequence ID" value="NGQ89996.1"/>
    <property type="molecule type" value="Genomic_DNA"/>
</dbReference>
<reference evidence="3 4" key="1">
    <citation type="submission" date="2020-02" db="EMBL/GenBank/DDBJ databases">
        <title>Rhodobacter translucens sp. nov., a novel bacterium isolated from activated sludge.</title>
        <authorList>
            <person name="Liu J."/>
        </authorList>
    </citation>
    <scope>NUCLEOTIDE SEQUENCE [LARGE SCALE GENOMIC DNA]</scope>
    <source>
        <strain evidence="3 4">HX-7-19</strain>
    </source>
</reference>
<keyword evidence="4" id="KW-1185">Reference proteome</keyword>
<proteinExistence type="predicted"/>
<feature type="domain" description="Alpha/beta hydrolase fold-3" evidence="2">
    <location>
        <begin position="90"/>
        <end position="290"/>
    </location>
</feature>
<dbReference type="GO" id="GO:0016787">
    <property type="term" value="F:hydrolase activity"/>
    <property type="evidence" value="ECO:0007669"/>
    <property type="project" value="UniProtKB-KW"/>
</dbReference>
<dbReference type="RefSeq" id="WP_165047173.1">
    <property type="nucleotide sequence ID" value="NZ_JAALFE010000002.1"/>
</dbReference>
<dbReference type="SUPFAM" id="SSF53474">
    <property type="entry name" value="alpha/beta-Hydrolases"/>
    <property type="match status" value="1"/>
</dbReference>
<accession>A0A6M1TSG7</accession>
<dbReference type="InterPro" id="IPR050300">
    <property type="entry name" value="GDXG_lipolytic_enzyme"/>
</dbReference>
<protein>
    <submittedName>
        <fullName evidence="3">Alpha/beta hydrolase</fullName>
    </submittedName>
</protein>
<organism evidence="3 4">
    <name type="scientific">Paragemmobacter kunshanensis</name>
    <dbReference type="NCBI Taxonomy" id="2583234"/>
    <lineage>
        <taxon>Bacteria</taxon>
        <taxon>Pseudomonadati</taxon>
        <taxon>Pseudomonadota</taxon>
        <taxon>Alphaproteobacteria</taxon>
        <taxon>Rhodobacterales</taxon>
        <taxon>Paracoccaceae</taxon>
        <taxon>Paragemmobacter</taxon>
    </lineage>
</organism>
<evidence type="ECO:0000256" key="1">
    <source>
        <dbReference type="ARBA" id="ARBA00022801"/>
    </source>
</evidence>
<dbReference type="Gene3D" id="3.40.50.1820">
    <property type="entry name" value="alpha/beta hydrolase"/>
    <property type="match status" value="1"/>
</dbReference>
<dbReference type="Proteomes" id="UP000474758">
    <property type="component" value="Unassembled WGS sequence"/>
</dbReference>
<evidence type="ECO:0000259" key="2">
    <source>
        <dbReference type="Pfam" id="PF07859"/>
    </source>
</evidence>
<evidence type="ECO:0000313" key="3">
    <source>
        <dbReference type="EMBL" id="NGQ89996.1"/>
    </source>
</evidence>
<dbReference type="PANTHER" id="PTHR48081">
    <property type="entry name" value="AB HYDROLASE SUPERFAMILY PROTEIN C4A8.06C"/>
    <property type="match status" value="1"/>
</dbReference>
<dbReference type="Pfam" id="PF07859">
    <property type="entry name" value="Abhydrolase_3"/>
    <property type="match status" value="1"/>
</dbReference>
<sequence>MRGLFLPVIGAIALVAAAILIATQVSPWPRVLVLRHVFDREAGRAMAALEPRLPAGLTEHPDLPYGPAPRERLDLVLPPGPAPPGGWPVLLWVHGGAFVAGQKEDVGNHLRLIAAQGYATIAPDYARAPARRHPAPAEDMLKVLIWIEGAAGSYALDPARLVLAGDSAGSHIALQAAIALADPAYARALRLRPSDRITGPRGLVLFCGIFDLAGLETGSPWMQTAAWAYLGHRDPAEAPDAPLFSLLAHLPETLPPLFVSAGNADPLLPQSRALVDQARARGLRVEALFFPPDQTPLLGHEYQFGTDAAADLARDRLLAFLKAVTAPAP</sequence>
<gene>
    <name evidence="3" type="ORF">G5V65_03735</name>
</gene>
<evidence type="ECO:0000313" key="4">
    <source>
        <dbReference type="Proteomes" id="UP000474758"/>
    </source>
</evidence>
<comment type="caution">
    <text evidence="3">The sequence shown here is derived from an EMBL/GenBank/DDBJ whole genome shotgun (WGS) entry which is preliminary data.</text>
</comment>